<evidence type="ECO:0000256" key="4">
    <source>
        <dbReference type="ARBA" id="ARBA00022692"/>
    </source>
</evidence>
<feature type="domain" description="Major facilitator superfamily (MFS) profile" evidence="9">
    <location>
        <begin position="20"/>
        <end position="429"/>
    </location>
</feature>
<evidence type="ECO:0000256" key="7">
    <source>
        <dbReference type="SAM" id="MobiDB-lite"/>
    </source>
</evidence>
<name>A0ABQ2MLG6_9ACTN</name>
<organism evidence="10 11">
    <name type="scientific">Streptomyces daqingensis</name>
    <dbReference type="NCBI Taxonomy" id="1472640"/>
    <lineage>
        <taxon>Bacteria</taxon>
        <taxon>Bacillati</taxon>
        <taxon>Actinomycetota</taxon>
        <taxon>Actinomycetes</taxon>
        <taxon>Kitasatosporales</taxon>
        <taxon>Streptomycetaceae</taxon>
        <taxon>Streptomyces</taxon>
    </lineage>
</organism>
<feature type="transmembrane region" description="Helical" evidence="8">
    <location>
        <begin position="197"/>
        <end position="216"/>
    </location>
</feature>
<dbReference type="Pfam" id="PF07690">
    <property type="entry name" value="MFS_1"/>
    <property type="match status" value="1"/>
</dbReference>
<dbReference type="EMBL" id="BMMP01000014">
    <property type="protein sequence ID" value="GGO54044.1"/>
    <property type="molecule type" value="Genomic_DNA"/>
</dbReference>
<feature type="transmembrane region" description="Helical" evidence="8">
    <location>
        <begin position="377"/>
        <end position="398"/>
    </location>
</feature>
<dbReference type="PANTHER" id="PTHR43045">
    <property type="entry name" value="SHIKIMATE TRANSPORTER"/>
    <property type="match status" value="1"/>
</dbReference>
<dbReference type="Gene3D" id="1.20.1250.20">
    <property type="entry name" value="MFS general substrate transporter like domains"/>
    <property type="match status" value="1"/>
</dbReference>
<comment type="caution">
    <text evidence="10">The sequence shown here is derived from an EMBL/GenBank/DDBJ whole genome shotgun (WGS) entry which is preliminary data.</text>
</comment>
<feature type="transmembrane region" description="Helical" evidence="8">
    <location>
        <begin position="93"/>
        <end position="114"/>
    </location>
</feature>
<feature type="transmembrane region" description="Helical" evidence="8">
    <location>
        <begin position="282"/>
        <end position="301"/>
    </location>
</feature>
<dbReference type="InterPro" id="IPR005829">
    <property type="entry name" value="Sugar_transporter_CS"/>
</dbReference>
<dbReference type="PROSITE" id="PS50850">
    <property type="entry name" value="MFS"/>
    <property type="match status" value="1"/>
</dbReference>
<feature type="transmembrane region" description="Helical" evidence="8">
    <location>
        <begin position="57"/>
        <end position="81"/>
    </location>
</feature>
<evidence type="ECO:0000256" key="2">
    <source>
        <dbReference type="ARBA" id="ARBA00022448"/>
    </source>
</evidence>
<feature type="transmembrane region" description="Helical" evidence="8">
    <location>
        <begin position="126"/>
        <end position="146"/>
    </location>
</feature>
<dbReference type="PROSITE" id="PS00216">
    <property type="entry name" value="SUGAR_TRANSPORT_1"/>
    <property type="match status" value="1"/>
</dbReference>
<dbReference type="PANTHER" id="PTHR43045:SF1">
    <property type="entry name" value="SHIKIMATE TRANSPORTER"/>
    <property type="match status" value="1"/>
</dbReference>
<keyword evidence="5 8" id="KW-1133">Transmembrane helix</keyword>
<dbReference type="Proteomes" id="UP000631535">
    <property type="component" value="Unassembled WGS sequence"/>
</dbReference>
<evidence type="ECO:0000256" key="1">
    <source>
        <dbReference type="ARBA" id="ARBA00004651"/>
    </source>
</evidence>
<dbReference type="SUPFAM" id="SSF103473">
    <property type="entry name" value="MFS general substrate transporter"/>
    <property type="match status" value="1"/>
</dbReference>
<feature type="compositionally biased region" description="Low complexity" evidence="7">
    <location>
        <begin position="444"/>
        <end position="454"/>
    </location>
</feature>
<keyword evidence="4 8" id="KW-0812">Transmembrane</keyword>
<evidence type="ECO:0000256" key="6">
    <source>
        <dbReference type="ARBA" id="ARBA00023136"/>
    </source>
</evidence>
<dbReference type="RefSeq" id="WP_189038754.1">
    <property type="nucleotide sequence ID" value="NZ_BMMP01000014.1"/>
</dbReference>
<feature type="transmembrane region" description="Helical" evidence="8">
    <location>
        <begin position="259"/>
        <end position="276"/>
    </location>
</feature>
<keyword evidence="11" id="KW-1185">Reference proteome</keyword>
<evidence type="ECO:0000256" key="3">
    <source>
        <dbReference type="ARBA" id="ARBA00022475"/>
    </source>
</evidence>
<keyword evidence="3" id="KW-1003">Cell membrane</keyword>
<keyword evidence="2" id="KW-0813">Transport</keyword>
<dbReference type="InterPro" id="IPR011701">
    <property type="entry name" value="MFS"/>
</dbReference>
<gene>
    <name evidence="10" type="ORF">GCM10012287_42070</name>
</gene>
<dbReference type="PROSITE" id="PS00217">
    <property type="entry name" value="SUGAR_TRANSPORT_2"/>
    <property type="match status" value="1"/>
</dbReference>
<comment type="subcellular location">
    <subcellularLocation>
        <location evidence="1">Cell membrane</location>
        <topology evidence="1">Multi-pass membrane protein</topology>
    </subcellularLocation>
</comment>
<feature type="transmembrane region" description="Helical" evidence="8">
    <location>
        <begin position="166"/>
        <end position="185"/>
    </location>
</feature>
<evidence type="ECO:0000259" key="9">
    <source>
        <dbReference type="PROSITE" id="PS50850"/>
    </source>
</evidence>
<proteinExistence type="predicted"/>
<dbReference type="InterPro" id="IPR036259">
    <property type="entry name" value="MFS_trans_sf"/>
</dbReference>
<keyword evidence="6 8" id="KW-0472">Membrane</keyword>
<evidence type="ECO:0000256" key="8">
    <source>
        <dbReference type="SAM" id="Phobius"/>
    </source>
</evidence>
<evidence type="ECO:0000313" key="11">
    <source>
        <dbReference type="Proteomes" id="UP000631535"/>
    </source>
</evidence>
<protein>
    <submittedName>
        <fullName evidence="10">MFS transporter</fullName>
    </submittedName>
</protein>
<dbReference type="InterPro" id="IPR020846">
    <property type="entry name" value="MFS_dom"/>
</dbReference>
<sequence length="454" mass="47405">MATPPVEKPVPDERTGLRRVLISSFAGTSIEWYDFFLFGSAAALVFPHVFFPGSDPATGTLLSFATYAVAFLARPLGGIVFGRMGDVVGRKKALIATLFLAGGGTFLMGCLPGYDAIGVTAPVLLVLLRLVQGLGLGGEWAGAVTLSAEHAEAGGKRHRRGILTSWTQLGVPAGNLVAVAALTAASTALPDEAFLSWGWRLPFLASAALVAAGWWMRVKVEESPLFEAAEPARAPIREVLSTHWRQVLLTVGMRIASDVSYYVFAVFALAYLSGTLGLPRDWGLYAVIVGSVLQLAVIPASAAASDRYGRRPVYIAGSLAVAAGALVAWPMIETRSLAGVLAAVSIGLVAQAVMYGPMAAFITELYSTRLRCSGSSFGYQIAGIAGGAPAPLIAALLVDRFHTTTAVSLYVVATALIAALSAYLAKETRWNRLDQDTGAPSPAPAVAPATGEPS</sequence>
<reference evidence="11" key="1">
    <citation type="journal article" date="2019" name="Int. J. Syst. Evol. Microbiol.">
        <title>The Global Catalogue of Microorganisms (GCM) 10K type strain sequencing project: providing services to taxonomists for standard genome sequencing and annotation.</title>
        <authorList>
            <consortium name="The Broad Institute Genomics Platform"/>
            <consortium name="The Broad Institute Genome Sequencing Center for Infectious Disease"/>
            <person name="Wu L."/>
            <person name="Ma J."/>
        </authorList>
    </citation>
    <scope>NUCLEOTIDE SEQUENCE [LARGE SCALE GENOMIC DNA]</scope>
    <source>
        <strain evidence="11">CGMCC 4.7178</strain>
    </source>
</reference>
<feature type="transmembrane region" description="Helical" evidence="8">
    <location>
        <begin position="313"/>
        <end position="332"/>
    </location>
</feature>
<feature type="transmembrane region" description="Helical" evidence="8">
    <location>
        <begin position="404"/>
        <end position="425"/>
    </location>
</feature>
<accession>A0ABQ2MLG6</accession>
<dbReference type="CDD" id="cd17369">
    <property type="entry name" value="MFS_ShiA_like"/>
    <property type="match status" value="1"/>
</dbReference>
<evidence type="ECO:0000313" key="10">
    <source>
        <dbReference type="EMBL" id="GGO54044.1"/>
    </source>
</evidence>
<feature type="transmembrane region" description="Helical" evidence="8">
    <location>
        <begin position="32"/>
        <end position="51"/>
    </location>
</feature>
<feature type="transmembrane region" description="Helical" evidence="8">
    <location>
        <begin position="338"/>
        <end position="356"/>
    </location>
</feature>
<feature type="region of interest" description="Disordered" evidence="7">
    <location>
        <begin position="434"/>
        <end position="454"/>
    </location>
</feature>
<evidence type="ECO:0000256" key="5">
    <source>
        <dbReference type="ARBA" id="ARBA00022989"/>
    </source>
</evidence>